<dbReference type="Proteomes" id="UP000748531">
    <property type="component" value="Unassembled WGS sequence"/>
</dbReference>
<evidence type="ECO:0000313" key="1">
    <source>
        <dbReference type="EMBL" id="KAF5401475.1"/>
    </source>
</evidence>
<dbReference type="AlphaFoldDB" id="A0A8J4SPU3"/>
<gene>
    <name evidence="1" type="ORF">PHET_05288</name>
</gene>
<evidence type="ECO:0000313" key="2">
    <source>
        <dbReference type="Proteomes" id="UP000748531"/>
    </source>
</evidence>
<accession>A0A8J4SPU3</accession>
<protein>
    <submittedName>
        <fullName evidence="1">Uncharacterized protein</fullName>
    </submittedName>
</protein>
<name>A0A8J4SPU3_9TREM</name>
<sequence>MVTEMNQLQINSNTHEVENYLNVFDIWCLTRSYLDEKKIVDFFPHFIDKLAYGVVRSLVLFSSAKRNTSATIRFGQLFSSSKSQIHCTGSVRISIYSGFSLHLQTETAEWEHDIQLENQLYDQLSAGTSLPELQQKFFLHPD</sequence>
<dbReference type="EMBL" id="LUCH01002450">
    <property type="protein sequence ID" value="KAF5401475.1"/>
    <property type="molecule type" value="Genomic_DNA"/>
</dbReference>
<comment type="caution">
    <text evidence="1">The sequence shown here is derived from an EMBL/GenBank/DDBJ whole genome shotgun (WGS) entry which is preliminary data.</text>
</comment>
<keyword evidence="2" id="KW-1185">Reference proteome</keyword>
<organism evidence="1 2">
    <name type="scientific">Paragonimus heterotremus</name>
    <dbReference type="NCBI Taxonomy" id="100268"/>
    <lineage>
        <taxon>Eukaryota</taxon>
        <taxon>Metazoa</taxon>
        <taxon>Spiralia</taxon>
        <taxon>Lophotrochozoa</taxon>
        <taxon>Platyhelminthes</taxon>
        <taxon>Trematoda</taxon>
        <taxon>Digenea</taxon>
        <taxon>Plagiorchiida</taxon>
        <taxon>Troglotremata</taxon>
        <taxon>Troglotrematidae</taxon>
        <taxon>Paragonimus</taxon>
    </lineage>
</organism>
<reference evidence="1" key="1">
    <citation type="submission" date="2019-05" db="EMBL/GenBank/DDBJ databases">
        <title>Annotation for the trematode Paragonimus heterotremus.</title>
        <authorList>
            <person name="Choi Y.-J."/>
        </authorList>
    </citation>
    <scope>NUCLEOTIDE SEQUENCE</scope>
    <source>
        <strain evidence="1">LC</strain>
    </source>
</reference>
<proteinExistence type="predicted"/>